<protein>
    <submittedName>
        <fullName evidence="4">Uncharacterized protein</fullName>
    </submittedName>
</protein>
<proteinExistence type="predicted"/>
<gene>
    <name evidence="4" type="ORF">JKP88DRAFT_315565</name>
</gene>
<feature type="transmembrane region" description="Helical" evidence="3">
    <location>
        <begin position="1153"/>
        <end position="1175"/>
    </location>
</feature>
<evidence type="ECO:0000313" key="4">
    <source>
        <dbReference type="EMBL" id="KAG5183941.1"/>
    </source>
</evidence>
<dbReference type="PANTHER" id="PTHR47372:SF11">
    <property type="entry name" value="RE19971P"/>
    <property type="match status" value="1"/>
</dbReference>
<keyword evidence="1" id="KW-0175">Coiled coil</keyword>
<dbReference type="PANTHER" id="PTHR47372">
    <property type="entry name" value="DAUER UP-REGULATED-RELATED"/>
    <property type="match status" value="1"/>
</dbReference>
<feature type="transmembrane region" description="Helical" evidence="3">
    <location>
        <begin position="1266"/>
        <end position="1289"/>
    </location>
</feature>
<keyword evidence="3" id="KW-0812">Transmembrane</keyword>
<comment type="caution">
    <text evidence="4">The sequence shown here is derived from an EMBL/GenBank/DDBJ whole genome shotgun (WGS) entry which is preliminary data.</text>
</comment>
<feature type="region of interest" description="Disordered" evidence="2">
    <location>
        <begin position="28"/>
        <end position="103"/>
    </location>
</feature>
<keyword evidence="3" id="KW-1133">Transmembrane helix</keyword>
<dbReference type="Gene3D" id="1.20.120.20">
    <property type="entry name" value="Apolipoprotein"/>
    <property type="match status" value="1"/>
</dbReference>
<sequence>MSDVYELIDKAKAPVPTLKSSAKIIDVTPATASQSSSDSSTPPLKTRKTHTKRVMSPLPTPPPLERKAYRSSSTRPSRTAGRVRKHRHKVPSPPPPLDTLNYSDSDWSSTTSASAFSISSHAKVKVASARSKTSDGSAATSAATSAGAAIALAAASTIAAPASKKGVKLVKSIVITGLVIGTVFVILRLWKRIKALQSELDGMRAELDVTSHLTEEDVATIARVKLEEILEQPVTSYLPQTQAPMSQAPVKMAPSQMMEPQVSLSAPSAGPDVGTAISPPPSMPPARVTFLDMSASATALSPPLLNAASKCVPHVRTPAIRNITQLDTIEETLDESIDAPVNGGSSRPPTPVEVAEEKLLTRQQDQQSNEQLSLSATAEEQPLPSTNATLSTESLEQCAMMQASSTSAVEAALIWLTVRPVTIPCVNCDTGGMFYKCMDGTGAGSVTCEAYRAGNAAIASARKGALTAGEYARELTVFTTKLPEYLSKFAALIKSKLMTAAAEVYARMISVSAYLKAKVAEIAKATLTPMYDTWAAFHDAVIKPLIAGMIKYVLQPVTKAMDAIIAFVHLVMKEVDVVLDGGGEIVRKAYDAVYQASGTLSKTIESMLVKIAELIEKLVAGVRGAVNTALDTVVSGVETSVNQIGKGVEQALDGVESGINAAVSGTVGSATAAVNASTKALDVVVTSTGDKLNTAFTKVTGGVQDSVNAVAGGVQDAVNNVGSNVVGGIGTVIDETEQVVNSLSDGLASSINAMIGVINKDVSGKIEATVNSSATVIEKAVDAGLTPIRSIAKSINKISSLELKLGALGSLYPFMFIPYVREPNGVDLPTVDIPDIPTVSIPHVNIPSVTYKVPSTATKKPQGDARARLLGAIERAQKNWKIASDSQTALGDKPLPAAAPSTRKSYAFMPNNQPTHPHDSEEDFTWATTLLGESVPSADRRPLGISFWNKIGNGIKKAAKEVADFAEDTAQKAVEEARDLALKAAKPLTDAIRKQAVTDKAEADKRAALDSAAAVARENSAKKSLTDNAKTQATLKKQLTDAKAASAAALKARAAAKAAVSSADKVIDGVTLPRVSLTAPAVNLQPPGLKVDWQVKPLDIKTPSLQVKMKRPQVNFEIGDISAEVPKVPNMLDPIEVAVGKLGQLLSDFLKPVWEALGVLFAYVNTVVASVLHFIREEISWAKIRDGVSAIFTSSAVTVEDKMRWLWHEIAVPLMKVVVMMKDKVIELTKVFIELVKGLLANLKEKIYSLADTLWVKIRPVLRETAVITAGIGTFTFASVVDWLIPLPMSLTTKVYVTLLFTVLALVGAQSKFVVEQVLGLLRMCLVPVMYADEWFDQFAKSSTSWIARTAKAVGGSS</sequence>
<evidence type="ECO:0000256" key="1">
    <source>
        <dbReference type="SAM" id="Coils"/>
    </source>
</evidence>
<accession>A0A836CHJ1</accession>
<keyword evidence="3" id="KW-0472">Membrane</keyword>
<feature type="coiled-coil region" evidence="1">
    <location>
        <begin position="956"/>
        <end position="983"/>
    </location>
</feature>
<evidence type="ECO:0000256" key="2">
    <source>
        <dbReference type="SAM" id="MobiDB-lite"/>
    </source>
</evidence>
<feature type="compositionally biased region" description="Low complexity" evidence="2">
    <location>
        <begin position="28"/>
        <end position="43"/>
    </location>
</feature>
<evidence type="ECO:0000313" key="5">
    <source>
        <dbReference type="Proteomes" id="UP000664859"/>
    </source>
</evidence>
<organism evidence="4 5">
    <name type="scientific">Tribonema minus</name>
    <dbReference type="NCBI Taxonomy" id="303371"/>
    <lineage>
        <taxon>Eukaryota</taxon>
        <taxon>Sar</taxon>
        <taxon>Stramenopiles</taxon>
        <taxon>Ochrophyta</taxon>
        <taxon>PX clade</taxon>
        <taxon>Xanthophyceae</taxon>
        <taxon>Tribonematales</taxon>
        <taxon>Tribonemataceae</taxon>
        <taxon>Tribonema</taxon>
    </lineage>
</organism>
<name>A0A836CHJ1_9STRA</name>
<dbReference type="OrthoDB" id="10689077at2759"/>
<feature type="transmembrane region" description="Helical" evidence="3">
    <location>
        <begin position="1295"/>
        <end position="1315"/>
    </location>
</feature>
<evidence type="ECO:0000256" key="3">
    <source>
        <dbReference type="SAM" id="Phobius"/>
    </source>
</evidence>
<reference evidence="4" key="1">
    <citation type="submission" date="2021-02" db="EMBL/GenBank/DDBJ databases">
        <title>First Annotated Genome of the Yellow-green Alga Tribonema minus.</title>
        <authorList>
            <person name="Mahan K.M."/>
        </authorList>
    </citation>
    <scope>NUCLEOTIDE SEQUENCE</scope>
    <source>
        <strain evidence="4">UTEX B ZZ1240</strain>
    </source>
</reference>
<dbReference type="Proteomes" id="UP000664859">
    <property type="component" value="Unassembled WGS sequence"/>
</dbReference>
<feature type="region of interest" description="Disordered" evidence="2">
    <location>
        <begin position="361"/>
        <end position="388"/>
    </location>
</feature>
<dbReference type="EMBL" id="JAFCMP010000179">
    <property type="protein sequence ID" value="KAG5183941.1"/>
    <property type="molecule type" value="Genomic_DNA"/>
</dbReference>
<feature type="compositionally biased region" description="Basic residues" evidence="2">
    <location>
        <begin position="81"/>
        <end position="90"/>
    </location>
</feature>
<keyword evidence="5" id="KW-1185">Reference proteome</keyword>